<dbReference type="EMBL" id="PEYD01000039">
    <property type="protein sequence ID" value="PIS39424.1"/>
    <property type="molecule type" value="Genomic_DNA"/>
</dbReference>
<dbReference type="Pfam" id="PF10412">
    <property type="entry name" value="TrwB_AAD_bind"/>
    <property type="match status" value="1"/>
</dbReference>
<dbReference type="InterPro" id="IPR051162">
    <property type="entry name" value="T4SS_component"/>
</dbReference>
<evidence type="ECO:0000259" key="1">
    <source>
        <dbReference type="Pfam" id="PF10412"/>
    </source>
</evidence>
<feature type="domain" description="Type IV secretion system coupling protein TraD DNA-binding" evidence="1">
    <location>
        <begin position="23"/>
        <end position="346"/>
    </location>
</feature>
<dbReference type="CDD" id="cd01127">
    <property type="entry name" value="TrwB_TraG_TraD_VirD4"/>
    <property type="match status" value="1"/>
</dbReference>
<dbReference type="InterPro" id="IPR019476">
    <property type="entry name" value="T4SS_TraD_DNA-bd"/>
</dbReference>
<gene>
    <name evidence="2" type="ORF">COT33_02055</name>
</gene>
<comment type="caution">
    <text evidence="2">The sequence shown here is derived from an EMBL/GenBank/DDBJ whole genome shotgun (WGS) entry which is preliminary data.</text>
</comment>
<dbReference type="InterPro" id="IPR027417">
    <property type="entry name" value="P-loop_NTPase"/>
</dbReference>
<dbReference type="PANTHER" id="PTHR30121">
    <property type="entry name" value="UNCHARACTERIZED PROTEIN YJGR-RELATED"/>
    <property type="match status" value="1"/>
</dbReference>
<organism evidence="2 3">
    <name type="scientific">Candidatus Nealsonbacteria bacterium CG08_land_8_20_14_0_20_38_20</name>
    <dbReference type="NCBI Taxonomy" id="1974705"/>
    <lineage>
        <taxon>Bacteria</taxon>
        <taxon>Candidatus Nealsoniibacteriota</taxon>
    </lineage>
</organism>
<evidence type="ECO:0000313" key="2">
    <source>
        <dbReference type="EMBL" id="PIS39424.1"/>
    </source>
</evidence>
<protein>
    <recommendedName>
        <fullName evidence="1">Type IV secretion system coupling protein TraD DNA-binding domain-containing protein</fullName>
    </recommendedName>
</protein>
<sequence>MSQDITFLGQTTFRNEMKRFGIKTDDRRRHIYIVGKTGAGKTELMFNMAIQDLRRGYGVGFIDAQGEMAERLLDFVPRERVNDVLYFNPGDLEFSIAFNIMEKVDVSRRNLVSSSLVASFKKIWPEIWSAHLEYIMENCILALLEYPDSTILGIHRILADNDYRQKVLERITDPLVKSFWFHEFPKYTQSQELGAIALIKNKISQIIYNPFLRNVIGQTKSKIDFKKIVNEKNIFIANLAKSKIGEDNSKILGVFLLTKLYLAILSGDDVPEEERKDFYLYLDEFQNFSTKVFTNVFSEARKYRLNLILANQYLGQLEEITPLGKSNEIRDAIFGNVGTIICFRVGAEDAQFLEREFSPEFTVQDLINLTKYNIYLRLMVNGVAARPFSAITLVPLEKPEGANKENIIKVSRERYGTPRKLIEEKLGRWAGV</sequence>
<dbReference type="AlphaFoldDB" id="A0A2H0YLQ0"/>
<dbReference type="Gene3D" id="3.40.50.300">
    <property type="entry name" value="P-loop containing nucleotide triphosphate hydrolases"/>
    <property type="match status" value="2"/>
</dbReference>
<dbReference type="SUPFAM" id="SSF52540">
    <property type="entry name" value="P-loop containing nucleoside triphosphate hydrolases"/>
    <property type="match status" value="1"/>
</dbReference>
<proteinExistence type="predicted"/>
<dbReference type="PANTHER" id="PTHR30121:SF11">
    <property type="entry name" value="AAA+ ATPASE DOMAIN-CONTAINING PROTEIN"/>
    <property type="match status" value="1"/>
</dbReference>
<name>A0A2H0YLQ0_9BACT</name>
<dbReference type="Proteomes" id="UP000230088">
    <property type="component" value="Unassembled WGS sequence"/>
</dbReference>
<accession>A0A2H0YLQ0</accession>
<reference evidence="3" key="1">
    <citation type="submission" date="2017-09" db="EMBL/GenBank/DDBJ databases">
        <title>Depth-based differentiation of microbial function through sediment-hosted aquifers and enrichment of novel symbionts in the deep terrestrial subsurface.</title>
        <authorList>
            <person name="Probst A.J."/>
            <person name="Ladd B."/>
            <person name="Jarett J.K."/>
            <person name="Geller-Mcgrath D.E."/>
            <person name="Sieber C.M.K."/>
            <person name="Emerson J.B."/>
            <person name="Anantharaman K."/>
            <person name="Thomas B.C."/>
            <person name="Malmstrom R."/>
            <person name="Stieglmeier M."/>
            <person name="Klingl A."/>
            <person name="Woyke T."/>
            <person name="Ryan C.M."/>
            <person name="Banfield J.F."/>
        </authorList>
    </citation>
    <scope>NUCLEOTIDE SEQUENCE [LARGE SCALE GENOMIC DNA]</scope>
</reference>
<evidence type="ECO:0000313" key="3">
    <source>
        <dbReference type="Proteomes" id="UP000230088"/>
    </source>
</evidence>